<dbReference type="InterPro" id="IPR029313">
    <property type="entry name" value="FANCI_S3"/>
</dbReference>
<dbReference type="GO" id="GO:0004930">
    <property type="term" value="F:G protein-coupled receptor activity"/>
    <property type="evidence" value="ECO:0007669"/>
    <property type="project" value="InterPro"/>
</dbReference>
<keyword evidence="4" id="KW-0813">Transport</keyword>
<dbReference type="Pfam" id="PF14677">
    <property type="entry name" value="FANCI_S3"/>
    <property type="match status" value="1"/>
</dbReference>
<evidence type="ECO:0000256" key="5">
    <source>
        <dbReference type="ARBA" id="ARBA00022475"/>
    </source>
</evidence>
<dbReference type="EMBL" id="CADCXV010000820">
    <property type="protein sequence ID" value="CAB0036563.1"/>
    <property type="molecule type" value="Genomic_DNA"/>
</dbReference>
<evidence type="ECO:0000256" key="3">
    <source>
        <dbReference type="ARBA" id="ARBA00010663"/>
    </source>
</evidence>
<dbReference type="PANTHER" id="PTHR12064:SF94">
    <property type="entry name" value="UNEXTENDED PROTEIN"/>
    <property type="match status" value="1"/>
</dbReference>
<dbReference type="GO" id="GO:0005886">
    <property type="term" value="C:plasma membrane"/>
    <property type="evidence" value="ECO:0007669"/>
    <property type="project" value="UniProtKB-SubCell"/>
</dbReference>
<dbReference type="CDD" id="cd04590">
    <property type="entry name" value="CBS_pair_CorC_HlyC_assoc"/>
    <property type="match status" value="1"/>
</dbReference>
<dbReference type="InterPro" id="IPR002550">
    <property type="entry name" value="CNNM"/>
</dbReference>
<comment type="subcellular location">
    <subcellularLocation>
        <location evidence="1">Cell membrane</location>
        <topology evidence="1">Multi-pass membrane protein</topology>
    </subcellularLocation>
</comment>
<feature type="compositionally biased region" description="Polar residues" evidence="13">
    <location>
        <begin position="1915"/>
        <end position="1936"/>
    </location>
</feature>
<accession>A0A6H5ILD8</accession>
<feature type="compositionally biased region" description="Gly residues" evidence="13">
    <location>
        <begin position="1937"/>
        <end position="1946"/>
    </location>
</feature>
<dbReference type="PROSITE" id="PS50262">
    <property type="entry name" value="G_PROTEIN_RECEP_F1_2"/>
    <property type="match status" value="1"/>
</dbReference>
<evidence type="ECO:0000256" key="12">
    <source>
        <dbReference type="PROSITE-ProRule" id="PRU01193"/>
    </source>
</evidence>
<evidence type="ECO:0000259" key="15">
    <source>
        <dbReference type="PROSITE" id="PS50262"/>
    </source>
</evidence>
<evidence type="ECO:0000256" key="9">
    <source>
        <dbReference type="ARBA" id="ARBA00023065"/>
    </source>
</evidence>
<comment type="similarity">
    <text evidence="3">Belongs to the G-protein coupled receptor 1 family.</text>
</comment>
<feature type="compositionally biased region" description="Low complexity" evidence="13">
    <location>
        <begin position="1420"/>
        <end position="1447"/>
    </location>
</feature>
<dbReference type="Proteomes" id="UP000479190">
    <property type="component" value="Unassembled WGS sequence"/>
</dbReference>
<dbReference type="Gene3D" id="1.20.1070.10">
    <property type="entry name" value="Rhodopsin 7-helix transmembrane proteins"/>
    <property type="match status" value="1"/>
</dbReference>
<feature type="transmembrane region" description="Helical" evidence="14">
    <location>
        <begin position="57"/>
        <end position="81"/>
    </location>
</feature>
<evidence type="ECO:0000256" key="8">
    <source>
        <dbReference type="ARBA" id="ARBA00022989"/>
    </source>
</evidence>
<dbReference type="GO" id="GO:0022857">
    <property type="term" value="F:transmembrane transporter activity"/>
    <property type="evidence" value="ECO:0007669"/>
    <property type="project" value="TreeGrafter"/>
</dbReference>
<feature type="transmembrane region" description="Helical" evidence="14">
    <location>
        <begin position="398"/>
        <end position="418"/>
    </location>
</feature>
<dbReference type="InterPro" id="IPR046342">
    <property type="entry name" value="CBS_dom_sf"/>
</dbReference>
<dbReference type="Pfam" id="PF25562">
    <property type="entry name" value="CNBH_CNNM2_C"/>
    <property type="match status" value="1"/>
</dbReference>
<keyword evidence="11 12" id="KW-0472">Membrane</keyword>
<dbReference type="Pfam" id="PF00001">
    <property type="entry name" value="7tm_1"/>
    <property type="match status" value="1"/>
</dbReference>
<comment type="similarity">
    <text evidence="2">Belongs to the ACDP family.</text>
</comment>
<dbReference type="InterPro" id="IPR017452">
    <property type="entry name" value="GPCR_Rhodpsn_7TM"/>
</dbReference>
<sequence length="2034" mass="228828">MFVVENPLLPANNTEALRGRIEFHQYILQTSMHLFQQVKTLKDHNLTKFLETNKHNFFNIGVIILWNLMLTLRSLLLILLIKVAKEVNLIATATKALQPKENDEVRCKKKSKKFGSYAAPRDLLRRRERKKALARCKFEYARFLNRRWKNLCFASMANQAIFLYKLTSSTRAEFASCKEPHVTRQLSQEAAAAAPRSRREYSGPADKLRIEGLVIEQAEKLHQEDDGTIKILAERKATIRLFGVGLTSRTVVAFTEQAGKFGDVCDKIKSQEFPVRDLVGDITAAVDIILPKGQPFYICAKQASDESSPEYPSLYHHQGSEKYKMEKRYARTIQPVRNHGNYLLCSILFSNVLVNSIFTIILEELTSGFVAVSCSTLAIVIIGEISPQAICSRHGLCVGAKTIYITKLTMLITFPLSYPISKLLDFLLGEEIGNVYNRERLKELVKVTTGYNDLEKDEVNIIAGALELRKKTVADVMTRIDDVYMLNYNRTLDFETVSEIMSSGFSRIPVYEGARTNIITMLYIKDLAFVDPDDNMPLKTLCQFYQNPCNFVFEDVTLDVMFKQFKEGHKGHMAFVQRVNSEGEGDPFYEVIGLVTLEDVIEELIQAEIIDETDVFTQAESPTSSNPQNLGSVQSVNLDAMLRHHFVPDYTVRAVTEVFYVRVKRSLYLTAKRATLLERTHKDMNQDQFDDEVEKLLHSLDDDDRSAPESPILPKDKELPELRKDSGAPQASPMRHSSLPVVALPVSASPNTNSKFISKNNPNGQLKNSPAKNEDQLCLYVKRDFVRYNALQRVLALISNGLIWSHHHEGSSPRTTNVYMENQQQPSKARSTIVIIAKLYLYAARLNVQRHARAPKLRLSRDAQILSYNGGLFPGCVVFTHTSCCTHTLYIIISNARSFLRGIARANYRLGKTSSFFYSSSSSASRADIIKKKSTRGEAQEKKRYFKSRRTHLCIYIYERAARLHEAARILCAMLRCVRSIVYLYAVQQTLYTRRYTYNNEVRCTRRSDVSLMKNQRNLRNDLHVAPFLYDKQNIASLIMPKEYFESRSRFLSFAAQFSCLPGAYKKKKRFVYAHSKSKTYFAFSFNPGNKMQNKPRAKYLQNVLYRYSRTIQIFYIYGASITARKYLKVWRAPRRWNTPEASPRRSSHQGISYTVFATHRVYIHDNSIYITSITSTRSCMQARVVAAADGKISFFAYILYIAYNSREGEEPLILSIVHDEIGRIVFRYNTKIKPSSCTLSIKAAAQHNRIISLAERRLLRAAAAAEVPGSVLNIRARDMNSSYVLGEDEDWGRRYYFTYYSEFGDRNGASGVEGFVIISKFVSIRYDSFALVDYKYATIETIGWTRSSRSRKTPYSVATTERYTKWPEHRARYTWRFSFAWRWALATSPAAVCRWASASARAGTASSARRRSTRRPRRAASSARGRGVGRGAAARSSRRSASSTGTPPTWAVTVASSRAASAIPTPSSRCGARRACRSISLSRLTPSPTGLPRCCRVCDYTLYILPRRERAVASSAIVSVLVLGVCFVVAVIANLGIAACALRYREMRTPTNLCLVNLAAADLLFALGVPAVAYTRLTQSWRLGEIVCRLLPYSQVMTLFSLSLSSSFIRAKARATYTAYHELGARTRREFNIFKRDKNSIVQSGALFWILKNAVCVFAVRVRLRAALDADADLDGPSSLPGRGAISQCPHQEARRPGQLPHLVHRGDALFARGLLVQANGTGARNGRRQATRFRAVSRHGNTRAILGRKEIIVRVHAGQLSYDQHRQRRRRRSATARWPTSASQQPLADRGDSFAQTFASRANIAAQCGGCARHVAAHYHTHDTDLRRRQATHRGRRFFPQVGVSAPKYKPSINNLIVSFSLFRRRSHHFVWALVTAQFNTVVNPLLYGVLSENFRACFAKLWRGRGEPGRTLQGQQATKNGANNNPTSVTDRTSGGGGGGGGATSRTSNKTLGGIQDRLGAAGPAKSGSFRSKSSGKNGKLGIGSIIELPANDLTSLLFSRCSKAKALLSNALTFMLSASRTVWQSFIAFS</sequence>
<gene>
    <name evidence="17" type="ORF">TBRA_LOCUS8427</name>
</gene>
<keyword evidence="9" id="KW-0406">Ion transport</keyword>
<dbReference type="PROSITE" id="PS51846">
    <property type="entry name" value="CNNM"/>
    <property type="match status" value="1"/>
</dbReference>
<dbReference type="FunFam" id="3.10.580.10:FF:000001">
    <property type="entry name" value="Putative metal transporter CNNM3 isoform 2"/>
    <property type="match status" value="1"/>
</dbReference>
<feature type="domain" description="CNNM transmembrane" evidence="16">
    <location>
        <begin position="326"/>
        <end position="458"/>
    </location>
</feature>
<dbReference type="PRINTS" id="PR00237">
    <property type="entry name" value="GPCRRHODOPSN"/>
</dbReference>
<evidence type="ECO:0000259" key="16">
    <source>
        <dbReference type="PROSITE" id="PS51846"/>
    </source>
</evidence>
<evidence type="ECO:0000313" key="18">
    <source>
        <dbReference type="Proteomes" id="UP000479190"/>
    </source>
</evidence>
<keyword evidence="10" id="KW-0129">CBS domain</keyword>
<dbReference type="SUPFAM" id="SSF81321">
    <property type="entry name" value="Family A G protein-coupled receptor-like"/>
    <property type="match status" value="2"/>
</dbReference>
<feature type="domain" description="G-protein coupled receptors family 1 profile" evidence="15">
    <location>
        <begin position="1534"/>
        <end position="1592"/>
    </location>
</feature>
<keyword evidence="18" id="KW-1185">Reference proteome</keyword>
<dbReference type="PANTHER" id="PTHR12064">
    <property type="entry name" value="METAL TRANSPORTER CNNM"/>
    <property type="match status" value="1"/>
</dbReference>
<keyword evidence="6 12" id="KW-0812">Transmembrane</keyword>
<feature type="transmembrane region" description="Helical" evidence="14">
    <location>
        <begin position="341"/>
        <end position="362"/>
    </location>
</feature>
<evidence type="ECO:0000313" key="17">
    <source>
        <dbReference type="EMBL" id="CAB0036563.1"/>
    </source>
</evidence>
<protein>
    <recommendedName>
        <fullName evidence="19">G-protein coupled receptors family 1 profile domain-containing protein</fullName>
    </recommendedName>
</protein>
<keyword evidence="5" id="KW-1003">Cell membrane</keyword>
<dbReference type="InterPro" id="IPR000276">
    <property type="entry name" value="GPCR_Rhodpsn"/>
</dbReference>
<feature type="compositionally biased region" description="Basic residues" evidence="13">
    <location>
        <begin position="1409"/>
        <end position="1419"/>
    </location>
</feature>
<feature type="region of interest" description="Disordered" evidence="13">
    <location>
        <begin position="1405"/>
        <end position="1450"/>
    </location>
</feature>
<evidence type="ECO:0000256" key="11">
    <source>
        <dbReference type="ARBA" id="ARBA00023136"/>
    </source>
</evidence>
<evidence type="ECO:0008006" key="19">
    <source>
        <dbReference type="Google" id="ProtNLM"/>
    </source>
</evidence>
<evidence type="ECO:0000256" key="10">
    <source>
        <dbReference type="ARBA" id="ARBA00023122"/>
    </source>
</evidence>
<evidence type="ECO:0000256" key="14">
    <source>
        <dbReference type="SAM" id="Phobius"/>
    </source>
</evidence>
<feature type="region of interest" description="Disordered" evidence="13">
    <location>
        <begin position="699"/>
        <end position="737"/>
    </location>
</feature>
<dbReference type="OrthoDB" id="5353557at2759"/>
<feature type="transmembrane region" description="Helical" evidence="14">
    <location>
        <begin position="368"/>
        <end position="386"/>
    </location>
</feature>
<keyword evidence="7" id="KW-0677">Repeat</keyword>
<dbReference type="Pfam" id="PF01595">
    <property type="entry name" value="CNNM"/>
    <property type="match status" value="1"/>
</dbReference>
<evidence type="ECO:0000256" key="7">
    <source>
        <dbReference type="ARBA" id="ARBA00022737"/>
    </source>
</evidence>
<evidence type="ECO:0000256" key="13">
    <source>
        <dbReference type="SAM" id="MobiDB-lite"/>
    </source>
</evidence>
<keyword evidence="8 12" id="KW-1133">Transmembrane helix</keyword>
<name>A0A6H5ILD8_9HYME</name>
<proteinExistence type="inferred from homology"/>
<feature type="transmembrane region" description="Helical" evidence="14">
    <location>
        <begin position="1517"/>
        <end position="1543"/>
    </location>
</feature>
<feature type="transmembrane region" description="Helical" evidence="14">
    <location>
        <begin position="1555"/>
        <end position="1574"/>
    </location>
</feature>
<feature type="compositionally biased region" description="Basic and acidic residues" evidence="13">
    <location>
        <begin position="714"/>
        <end position="726"/>
    </location>
</feature>
<evidence type="ECO:0000256" key="4">
    <source>
        <dbReference type="ARBA" id="ARBA00022448"/>
    </source>
</evidence>
<evidence type="ECO:0000256" key="2">
    <source>
        <dbReference type="ARBA" id="ARBA00010484"/>
    </source>
</evidence>
<dbReference type="SUPFAM" id="SSF54631">
    <property type="entry name" value="CBS-domain pair"/>
    <property type="match status" value="1"/>
</dbReference>
<dbReference type="Gene3D" id="3.10.580.10">
    <property type="entry name" value="CBS-domain"/>
    <property type="match status" value="1"/>
</dbReference>
<feature type="region of interest" description="Disordered" evidence="13">
    <location>
        <begin position="1765"/>
        <end position="1792"/>
    </location>
</feature>
<reference evidence="17 18" key="1">
    <citation type="submission" date="2020-02" db="EMBL/GenBank/DDBJ databases">
        <authorList>
            <person name="Ferguson B K."/>
        </authorList>
    </citation>
    <scope>NUCLEOTIDE SEQUENCE [LARGE SCALE GENOMIC DNA]</scope>
</reference>
<evidence type="ECO:0000256" key="6">
    <source>
        <dbReference type="ARBA" id="ARBA00022692"/>
    </source>
</evidence>
<organism evidence="17 18">
    <name type="scientific">Trichogramma brassicae</name>
    <dbReference type="NCBI Taxonomy" id="86971"/>
    <lineage>
        <taxon>Eukaryota</taxon>
        <taxon>Metazoa</taxon>
        <taxon>Ecdysozoa</taxon>
        <taxon>Arthropoda</taxon>
        <taxon>Hexapoda</taxon>
        <taxon>Insecta</taxon>
        <taxon>Pterygota</taxon>
        <taxon>Neoptera</taxon>
        <taxon>Endopterygota</taxon>
        <taxon>Hymenoptera</taxon>
        <taxon>Apocrita</taxon>
        <taxon>Proctotrupomorpha</taxon>
        <taxon>Chalcidoidea</taxon>
        <taxon>Trichogrammatidae</taxon>
        <taxon>Trichogramma</taxon>
    </lineage>
</organism>
<feature type="compositionally biased region" description="Low complexity" evidence="13">
    <location>
        <begin position="1969"/>
        <end position="1980"/>
    </location>
</feature>
<dbReference type="InterPro" id="IPR044751">
    <property type="entry name" value="Ion_transp-like_CBS"/>
</dbReference>
<dbReference type="InterPro" id="IPR045095">
    <property type="entry name" value="ACDP"/>
</dbReference>
<evidence type="ECO:0000256" key="1">
    <source>
        <dbReference type="ARBA" id="ARBA00004651"/>
    </source>
</evidence>
<feature type="region of interest" description="Disordered" evidence="13">
    <location>
        <begin position="1911"/>
        <end position="1980"/>
    </location>
</feature>
<dbReference type="GO" id="GO:0010960">
    <property type="term" value="P:magnesium ion homeostasis"/>
    <property type="evidence" value="ECO:0007669"/>
    <property type="project" value="InterPro"/>
</dbReference>
<dbReference type="GO" id="GO:0006811">
    <property type="term" value="P:monoatomic ion transport"/>
    <property type="evidence" value="ECO:0007669"/>
    <property type="project" value="UniProtKB-KW"/>
</dbReference>